<accession>A0A8J6EH70</accession>
<gene>
    <name evidence="3" type="ORF">GDO78_021605</name>
</gene>
<dbReference type="PANTHER" id="PTHR15715:SF17">
    <property type="entry name" value="CENTROSOMAL PROTEIN OF 170 KDA"/>
    <property type="match status" value="1"/>
</dbReference>
<feature type="region of interest" description="Disordered" evidence="1">
    <location>
        <begin position="513"/>
        <end position="552"/>
    </location>
</feature>
<dbReference type="InterPro" id="IPR008984">
    <property type="entry name" value="SMAD_FHA_dom_sf"/>
</dbReference>
<dbReference type="EMBL" id="WNTK01000673">
    <property type="protein sequence ID" value="KAG9468941.1"/>
    <property type="molecule type" value="Genomic_DNA"/>
</dbReference>
<evidence type="ECO:0000313" key="3">
    <source>
        <dbReference type="EMBL" id="KAG9468941.1"/>
    </source>
</evidence>
<proteinExistence type="predicted"/>
<dbReference type="InterPro" id="IPR051176">
    <property type="entry name" value="Cent_Immune-Sig_Mod"/>
</dbReference>
<dbReference type="OrthoDB" id="444265at2759"/>
<dbReference type="Gene3D" id="2.60.200.20">
    <property type="match status" value="1"/>
</dbReference>
<keyword evidence="4" id="KW-1185">Reference proteome</keyword>
<feature type="domain" description="FHA" evidence="2">
    <location>
        <begin position="23"/>
        <end position="73"/>
    </location>
</feature>
<feature type="compositionally biased region" description="Polar residues" evidence="1">
    <location>
        <begin position="521"/>
        <end position="545"/>
    </location>
</feature>
<feature type="region of interest" description="Disordered" evidence="1">
    <location>
        <begin position="173"/>
        <end position="213"/>
    </location>
</feature>
<reference evidence="3" key="1">
    <citation type="thesis" date="2020" institute="ProQuest LLC" country="789 East Eisenhower Parkway, Ann Arbor, MI, USA">
        <title>Comparative Genomics and Chromosome Evolution.</title>
        <authorList>
            <person name="Mudd A.B."/>
        </authorList>
    </citation>
    <scope>NUCLEOTIDE SEQUENCE</scope>
    <source>
        <strain evidence="3">HN-11 Male</strain>
        <tissue evidence="3">Kidney and liver</tissue>
    </source>
</reference>
<name>A0A8J6EH70_ELECQ</name>
<dbReference type="GO" id="GO:0005814">
    <property type="term" value="C:centriole"/>
    <property type="evidence" value="ECO:0007669"/>
    <property type="project" value="TreeGrafter"/>
</dbReference>
<dbReference type="InterPro" id="IPR000253">
    <property type="entry name" value="FHA_dom"/>
</dbReference>
<dbReference type="PROSITE" id="PS50006">
    <property type="entry name" value="FHA_DOMAIN"/>
    <property type="match status" value="1"/>
</dbReference>
<dbReference type="Pfam" id="PF00498">
    <property type="entry name" value="FHA"/>
    <property type="match status" value="1"/>
</dbReference>
<protein>
    <recommendedName>
        <fullName evidence="2">FHA domain-containing protein</fullName>
    </recommendedName>
</protein>
<dbReference type="SUPFAM" id="SSF49879">
    <property type="entry name" value="SMAD/FHA domain"/>
    <property type="match status" value="1"/>
</dbReference>
<dbReference type="PANTHER" id="PTHR15715">
    <property type="entry name" value="CENTROSOMAL PROTEIN OF 170 KDA"/>
    <property type="match status" value="1"/>
</dbReference>
<evidence type="ECO:0000313" key="4">
    <source>
        <dbReference type="Proteomes" id="UP000770717"/>
    </source>
</evidence>
<dbReference type="AlphaFoldDB" id="A0A8J6EH70"/>
<evidence type="ECO:0000256" key="1">
    <source>
        <dbReference type="SAM" id="MobiDB-lite"/>
    </source>
</evidence>
<sequence>MSLTSWFLVSSGGTRHRLPREMIFVGRDDCELMLQSRSVDKQHAVINYEACTDEHLVKDLGSLNGTFLNDNRIPEQTYVTLKLEDKLRFGYDSNLFTVVRGELKVPEEALKHEKFTSQLQISQKLLESEGSKAKGTDVKMNLCTEMYPRPLNPQKSDEKASVDLSTLHRGTPLYGQPSWWGDEDAAGNPDNQDKDHKLQDPGATGYCKGGKKAGEQVTSTKQDSINSYCREPSYFEIPNNELQQKTNGEGNVVYEITTLDSHCQQVSGAGHASFTIEFDDSSPGKVTIKDHVTKFTDNRQKTKKTISSGDKDLAGLNTEPIAAESKVADWLAQNNPPRLLKESTEDAKSVKSDVPVYLKRIQGNKHEDGTQSDYENSTSLKLFNRSTHLQEHAKQKSLEQRMLDLRIHAGGRQQETATQTAFLIEFFDDDHPRKRRSYSFSLNASTTGPEAPYPIPQSRIEKTKVGSVDPKGSGSSSHRIIHSTQHAKFLLKQKSEEPCTSLFSQNILLRSSGSLGHRPTNKQSTVNNIQTTSVSKDYKNSQLNENTKEEMGTSDAKSSALWKFCFIIIIEGYNLISVSKVTDLGLRKKQTRTRPLL</sequence>
<evidence type="ECO:0000259" key="2">
    <source>
        <dbReference type="PROSITE" id="PS50006"/>
    </source>
</evidence>
<dbReference type="SMART" id="SM00240">
    <property type="entry name" value="FHA"/>
    <property type="match status" value="1"/>
</dbReference>
<comment type="caution">
    <text evidence="3">The sequence shown here is derived from an EMBL/GenBank/DDBJ whole genome shotgun (WGS) entry which is preliminary data.</text>
</comment>
<organism evidence="3 4">
    <name type="scientific">Eleutherodactylus coqui</name>
    <name type="common">Puerto Rican coqui</name>
    <dbReference type="NCBI Taxonomy" id="57060"/>
    <lineage>
        <taxon>Eukaryota</taxon>
        <taxon>Metazoa</taxon>
        <taxon>Chordata</taxon>
        <taxon>Craniata</taxon>
        <taxon>Vertebrata</taxon>
        <taxon>Euteleostomi</taxon>
        <taxon>Amphibia</taxon>
        <taxon>Batrachia</taxon>
        <taxon>Anura</taxon>
        <taxon>Neobatrachia</taxon>
        <taxon>Hyloidea</taxon>
        <taxon>Eleutherodactylidae</taxon>
        <taxon>Eleutherodactylinae</taxon>
        <taxon>Eleutherodactylus</taxon>
        <taxon>Eleutherodactylus</taxon>
    </lineage>
</organism>
<dbReference type="Proteomes" id="UP000770717">
    <property type="component" value="Unassembled WGS sequence"/>
</dbReference>